<evidence type="ECO:0000313" key="3">
    <source>
        <dbReference type="Proteomes" id="UP001460270"/>
    </source>
</evidence>
<evidence type="ECO:0000313" key="2">
    <source>
        <dbReference type="EMBL" id="KAK7904603.1"/>
    </source>
</evidence>
<dbReference type="EMBL" id="JBBPFD010000012">
    <property type="protein sequence ID" value="KAK7904603.1"/>
    <property type="molecule type" value="Genomic_DNA"/>
</dbReference>
<protein>
    <submittedName>
        <fullName evidence="2">Uncharacterized protein</fullName>
    </submittedName>
</protein>
<comment type="caution">
    <text evidence="2">The sequence shown here is derived from an EMBL/GenBank/DDBJ whole genome shotgun (WGS) entry which is preliminary data.</text>
</comment>
<keyword evidence="3" id="KW-1185">Reference proteome</keyword>
<proteinExistence type="predicted"/>
<sequence length="483" mass="53467">MHVPAKEFEDRHQVQVQVVNVDIQSAEASVDTTLRIGVQEDKEVVDSCHETVESVDTFSATTNIEPEMVSDKDEVAIQEVVQHVKETAPEVEDSEHEELTADLVERKLSDDRAIVESQQEEADVATIQESVMATKEQVTTKMDVDVKDVQEQASAKNQVVTPSNAVVAVPQNTGIISSVGNVEAPSSLSLEFKLNIQFGQSMAPTSVVTEQTISGPPQSPPASPPDRNETTKTREMSEIGVQAVEEEAKQENEPQKTLIVVAEAGVQATETTEQPTLMETLKDEDLINIGIHSAETEEPIKEILSTHLMDVSTQYAEISVQSEEFKSERIALANNQPVLINVGTQAEQPEEFNEEAKTTVEEISLIQVVETVQPKQELGVLLTELVVIQVSKDQTGDRKTEDDDENQDVWMDAEEEIKEQEQNTMPLCEIEESFESEPDYFQETKSDFEESLESIKKITPKCEIDSEGEEFAAAIEDPQVATI</sequence>
<reference evidence="3" key="1">
    <citation type="submission" date="2024-04" db="EMBL/GenBank/DDBJ databases">
        <title>Salinicola lusitanus LLJ914,a marine bacterium isolated from the Okinawa Trough.</title>
        <authorList>
            <person name="Li J."/>
        </authorList>
    </citation>
    <scope>NUCLEOTIDE SEQUENCE [LARGE SCALE GENOMIC DNA]</scope>
</reference>
<dbReference type="Proteomes" id="UP001460270">
    <property type="component" value="Unassembled WGS sequence"/>
</dbReference>
<feature type="region of interest" description="Disordered" evidence="1">
    <location>
        <begin position="206"/>
        <end position="234"/>
    </location>
</feature>
<name>A0AAW0NNR3_9GOBI</name>
<gene>
    <name evidence="2" type="ORF">WMY93_017210</name>
</gene>
<accession>A0AAW0NNR3</accession>
<dbReference type="AlphaFoldDB" id="A0AAW0NNR3"/>
<evidence type="ECO:0000256" key="1">
    <source>
        <dbReference type="SAM" id="MobiDB-lite"/>
    </source>
</evidence>
<organism evidence="2 3">
    <name type="scientific">Mugilogobius chulae</name>
    <name type="common">yellowstripe goby</name>
    <dbReference type="NCBI Taxonomy" id="88201"/>
    <lineage>
        <taxon>Eukaryota</taxon>
        <taxon>Metazoa</taxon>
        <taxon>Chordata</taxon>
        <taxon>Craniata</taxon>
        <taxon>Vertebrata</taxon>
        <taxon>Euteleostomi</taxon>
        <taxon>Actinopterygii</taxon>
        <taxon>Neopterygii</taxon>
        <taxon>Teleostei</taxon>
        <taxon>Neoteleostei</taxon>
        <taxon>Acanthomorphata</taxon>
        <taxon>Gobiaria</taxon>
        <taxon>Gobiiformes</taxon>
        <taxon>Gobioidei</taxon>
        <taxon>Gobiidae</taxon>
        <taxon>Gobionellinae</taxon>
        <taxon>Mugilogobius</taxon>
    </lineage>
</organism>